<evidence type="ECO:0000256" key="6">
    <source>
        <dbReference type="ARBA" id="ARBA00022842"/>
    </source>
</evidence>
<evidence type="ECO:0000256" key="10">
    <source>
        <dbReference type="ARBA" id="ARBA00048174"/>
    </source>
</evidence>
<dbReference type="GO" id="GO:0009117">
    <property type="term" value="P:nucleotide metabolic process"/>
    <property type="evidence" value="ECO:0007669"/>
    <property type="project" value="UniProtKB-KW"/>
</dbReference>
<evidence type="ECO:0000256" key="12">
    <source>
        <dbReference type="SAM" id="MobiDB-lite"/>
    </source>
</evidence>
<feature type="domain" description="Non-canonical purine NTP phosphatase/PRRC1" evidence="13">
    <location>
        <begin position="51"/>
        <end position="256"/>
    </location>
</feature>
<dbReference type="InterPro" id="IPR029001">
    <property type="entry name" value="ITPase-like_fam"/>
</dbReference>
<dbReference type="GO" id="GO:0103023">
    <property type="term" value="F:ITPase activity"/>
    <property type="evidence" value="ECO:0007669"/>
    <property type="project" value="UniProtKB-EC"/>
</dbReference>
<dbReference type="GO" id="GO:0006772">
    <property type="term" value="P:thiamine metabolic process"/>
    <property type="evidence" value="ECO:0007669"/>
    <property type="project" value="TreeGrafter"/>
</dbReference>
<dbReference type="EMBL" id="KV784358">
    <property type="protein sequence ID" value="OEU16036.1"/>
    <property type="molecule type" value="Genomic_DNA"/>
</dbReference>
<keyword evidence="6" id="KW-0460">Magnesium</keyword>
<dbReference type="Pfam" id="PF01931">
    <property type="entry name" value="NTPase_I-T"/>
    <property type="match status" value="1"/>
</dbReference>
<evidence type="ECO:0000313" key="14">
    <source>
        <dbReference type="EMBL" id="OEU16036.1"/>
    </source>
</evidence>
<proteinExistence type="predicted"/>
<dbReference type="InterPro" id="IPR050299">
    <property type="entry name" value="YjjX_NTPase"/>
</dbReference>
<feature type="compositionally biased region" description="Low complexity" evidence="12">
    <location>
        <begin position="19"/>
        <end position="37"/>
    </location>
</feature>
<comment type="cofactor">
    <cofactor evidence="1">
        <name>Mn(2+)</name>
        <dbReference type="ChEBI" id="CHEBI:29035"/>
    </cofactor>
</comment>
<keyword evidence="7" id="KW-0546">Nucleotide metabolism</keyword>
<dbReference type="InterPro" id="IPR026533">
    <property type="entry name" value="NTPase/PRRC1"/>
</dbReference>
<name>A0A1E7FD33_9STRA</name>
<organism evidence="14 15">
    <name type="scientific">Fragilariopsis cylindrus CCMP1102</name>
    <dbReference type="NCBI Taxonomy" id="635003"/>
    <lineage>
        <taxon>Eukaryota</taxon>
        <taxon>Sar</taxon>
        <taxon>Stramenopiles</taxon>
        <taxon>Ochrophyta</taxon>
        <taxon>Bacillariophyta</taxon>
        <taxon>Bacillariophyceae</taxon>
        <taxon>Bacillariophycidae</taxon>
        <taxon>Bacillariales</taxon>
        <taxon>Bacillariaceae</taxon>
        <taxon>Fragilariopsis</taxon>
    </lineage>
</organism>
<evidence type="ECO:0000256" key="7">
    <source>
        <dbReference type="ARBA" id="ARBA00023080"/>
    </source>
</evidence>
<dbReference type="Proteomes" id="UP000095751">
    <property type="component" value="Unassembled WGS sequence"/>
</dbReference>
<evidence type="ECO:0000256" key="5">
    <source>
        <dbReference type="ARBA" id="ARBA00022801"/>
    </source>
</evidence>
<evidence type="ECO:0000256" key="2">
    <source>
        <dbReference type="ARBA" id="ARBA00001946"/>
    </source>
</evidence>
<keyword evidence="15" id="KW-1185">Reference proteome</keyword>
<keyword evidence="8" id="KW-0464">Manganese</keyword>
<accession>A0A1E7FD33</accession>
<sequence length="280" mass="30693">MTKQPEKDNSNKAAIFCRSSTNSTDDTGNTNDSPTTNNGGGSMRLLRIAVGTTNPCKIDAVTKAIKQSIESTTGSIDSVDIDLQGFSVDSSVPDQPFGDEQTINGAKNRAVNAYRAYREVNNVYPHLSFGLEGGLEWNTTILDQENDKTLWCMAWMAVYGRRKSLLVDIMASRHSTCWQPDKKPIFSLSKTGSFMLPPPISKLVKEGMELGDADDTISGRTKSSHGSGTVGYLTDDMIDRSAYYEHALILALIPWIRPDMYNSKGLSTNNDDTATKSEEL</sequence>
<evidence type="ECO:0000313" key="15">
    <source>
        <dbReference type="Proteomes" id="UP000095751"/>
    </source>
</evidence>
<evidence type="ECO:0000256" key="11">
    <source>
        <dbReference type="ARBA" id="ARBA00048781"/>
    </source>
</evidence>
<keyword evidence="4" id="KW-0547">Nucleotide-binding</keyword>
<evidence type="ECO:0000256" key="1">
    <source>
        <dbReference type="ARBA" id="ARBA00001936"/>
    </source>
</evidence>
<protein>
    <recommendedName>
        <fullName evidence="9">inosine/xanthosine triphosphatase</fullName>
        <ecNumber evidence="9">3.6.1.73</ecNumber>
    </recommendedName>
</protein>
<dbReference type="EC" id="3.6.1.73" evidence="9"/>
<dbReference type="GO" id="GO:0000166">
    <property type="term" value="F:nucleotide binding"/>
    <property type="evidence" value="ECO:0007669"/>
    <property type="project" value="UniProtKB-KW"/>
</dbReference>
<evidence type="ECO:0000256" key="4">
    <source>
        <dbReference type="ARBA" id="ARBA00022741"/>
    </source>
</evidence>
<gene>
    <name evidence="14" type="ORF">FRACYDRAFT_238621</name>
</gene>
<dbReference type="KEGG" id="fcy:FRACYDRAFT_238621"/>
<evidence type="ECO:0000256" key="8">
    <source>
        <dbReference type="ARBA" id="ARBA00023211"/>
    </source>
</evidence>
<dbReference type="InParanoid" id="A0A1E7FD33"/>
<comment type="catalytic activity">
    <reaction evidence="10">
        <text>ITP + H2O = IDP + phosphate + H(+)</text>
        <dbReference type="Rhea" id="RHEA:28330"/>
        <dbReference type="ChEBI" id="CHEBI:15377"/>
        <dbReference type="ChEBI" id="CHEBI:15378"/>
        <dbReference type="ChEBI" id="CHEBI:43474"/>
        <dbReference type="ChEBI" id="CHEBI:58280"/>
        <dbReference type="ChEBI" id="CHEBI:61402"/>
        <dbReference type="EC" id="3.6.1.73"/>
    </reaction>
</comment>
<dbReference type="OrthoDB" id="300709at2759"/>
<dbReference type="AlphaFoldDB" id="A0A1E7FD33"/>
<feature type="region of interest" description="Disordered" evidence="12">
    <location>
        <begin position="19"/>
        <end position="43"/>
    </location>
</feature>
<comment type="catalytic activity">
    <reaction evidence="11">
        <text>XTP + H2O = XDP + phosphate + H(+)</text>
        <dbReference type="Rhea" id="RHEA:28406"/>
        <dbReference type="ChEBI" id="CHEBI:15377"/>
        <dbReference type="ChEBI" id="CHEBI:15378"/>
        <dbReference type="ChEBI" id="CHEBI:43474"/>
        <dbReference type="ChEBI" id="CHEBI:59884"/>
        <dbReference type="ChEBI" id="CHEBI:61314"/>
        <dbReference type="EC" id="3.6.1.73"/>
    </reaction>
</comment>
<reference evidence="14 15" key="1">
    <citation type="submission" date="2016-09" db="EMBL/GenBank/DDBJ databases">
        <title>Extensive genetic diversity and differential bi-allelic expression allows diatom success in the polar Southern Ocean.</title>
        <authorList>
            <consortium name="DOE Joint Genome Institute"/>
            <person name="Mock T."/>
            <person name="Otillar R.P."/>
            <person name="Strauss J."/>
            <person name="Dupont C."/>
            <person name="Frickenhaus S."/>
            <person name="Maumus F."/>
            <person name="Mcmullan M."/>
            <person name="Sanges R."/>
            <person name="Schmutz J."/>
            <person name="Toseland A."/>
            <person name="Valas R."/>
            <person name="Veluchamy A."/>
            <person name="Ward B.J."/>
            <person name="Allen A."/>
            <person name="Barry K."/>
            <person name="Falciatore A."/>
            <person name="Ferrante M."/>
            <person name="Fortunato A.E."/>
            <person name="Gloeckner G."/>
            <person name="Gruber A."/>
            <person name="Hipkin R."/>
            <person name="Janech M."/>
            <person name="Kroth P."/>
            <person name="Leese F."/>
            <person name="Lindquist E."/>
            <person name="Lyon B.R."/>
            <person name="Martin J."/>
            <person name="Mayer C."/>
            <person name="Parker M."/>
            <person name="Quesneville H."/>
            <person name="Raymond J."/>
            <person name="Uhlig C."/>
            <person name="Valentin K.U."/>
            <person name="Worden A.Z."/>
            <person name="Armbrust E.V."/>
            <person name="Bowler C."/>
            <person name="Green B."/>
            <person name="Moulton V."/>
            <person name="Van Oosterhout C."/>
            <person name="Grigoriev I."/>
        </authorList>
    </citation>
    <scope>NUCLEOTIDE SEQUENCE [LARGE SCALE GENOMIC DNA]</scope>
    <source>
        <strain evidence="14 15">CCMP1102</strain>
    </source>
</reference>
<comment type="cofactor">
    <cofactor evidence="2">
        <name>Mg(2+)</name>
        <dbReference type="ChEBI" id="CHEBI:18420"/>
    </cofactor>
</comment>
<dbReference type="PANTHER" id="PTHR34699">
    <property type="match status" value="1"/>
</dbReference>
<evidence type="ECO:0000256" key="3">
    <source>
        <dbReference type="ARBA" id="ARBA00022723"/>
    </source>
</evidence>
<dbReference type="PANTHER" id="PTHR34699:SF2">
    <property type="entry name" value="NON-CANONICAL PURINE NTP PHOSPHATASE_PRRC1 DOMAIN-CONTAINING PROTEIN"/>
    <property type="match status" value="1"/>
</dbReference>
<keyword evidence="3" id="KW-0479">Metal-binding</keyword>
<dbReference type="SUPFAM" id="SSF52972">
    <property type="entry name" value="ITPase-like"/>
    <property type="match status" value="1"/>
</dbReference>
<evidence type="ECO:0000259" key="13">
    <source>
        <dbReference type="Pfam" id="PF01931"/>
    </source>
</evidence>
<keyword evidence="5" id="KW-0378">Hydrolase</keyword>
<evidence type="ECO:0000256" key="9">
    <source>
        <dbReference type="ARBA" id="ARBA00038901"/>
    </source>
</evidence>
<dbReference type="Gene3D" id="3.90.950.10">
    <property type="match status" value="1"/>
</dbReference>
<dbReference type="GO" id="GO:0046872">
    <property type="term" value="F:metal ion binding"/>
    <property type="evidence" value="ECO:0007669"/>
    <property type="project" value="UniProtKB-KW"/>
</dbReference>